<evidence type="ECO:0000313" key="11">
    <source>
        <dbReference type="Proteomes" id="UP000305881"/>
    </source>
</evidence>
<dbReference type="NCBIfam" id="TIGR00091">
    <property type="entry name" value="tRNA (guanosine(46)-N7)-methyltransferase TrmB"/>
    <property type="match status" value="1"/>
</dbReference>
<proteinExistence type="inferred from homology"/>
<dbReference type="RefSeq" id="WP_017841319.1">
    <property type="nucleotide sequence ID" value="NZ_CP035467.1"/>
</dbReference>
<dbReference type="InterPro" id="IPR003358">
    <property type="entry name" value="tRNA_(Gua-N-7)_MeTrfase_Trmb"/>
</dbReference>
<dbReference type="Proteomes" id="UP000305881">
    <property type="component" value="Chromosome"/>
</dbReference>
<evidence type="ECO:0000256" key="9">
    <source>
        <dbReference type="HAMAP-Rule" id="MF_01057"/>
    </source>
</evidence>
<feature type="binding site" evidence="9">
    <location>
        <position position="171"/>
    </location>
    <ligand>
        <name>substrate</name>
    </ligand>
</feature>
<dbReference type="SUPFAM" id="SSF53335">
    <property type="entry name" value="S-adenosyl-L-methionine-dependent methyltransferases"/>
    <property type="match status" value="1"/>
</dbReference>
<organism evidence="10 11">
    <name type="scientific">Methylotuvimicrobium buryatense</name>
    <name type="common">Methylomicrobium buryatense</name>
    <dbReference type="NCBI Taxonomy" id="95641"/>
    <lineage>
        <taxon>Bacteria</taxon>
        <taxon>Pseudomonadati</taxon>
        <taxon>Pseudomonadota</taxon>
        <taxon>Gammaproteobacteria</taxon>
        <taxon>Methylococcales</taxon>
        <taxon>Methylococcaceae</taxon>
        <taxon>Methylotuvimicrobium</taxon>
    </lineage>
</organism>
<comment type="caution">
    <text evidence="9">Lacks conserved residue(s) required for the propagation of feature annotation.</text>
</comment>
<sequence length="229" mass="25541">MNSPDLSNAGKIRSFSRRQGRITAGQQQALTDSWDKYGLEPGIECCFSEIFGREAPVIVEIGFGNGDSLADMAEANPGCDYIGIEVHRPGVGHLIMQLEARELSNVRIFCHDAVEILARSIPDQSLAGVHLFFPDPWPKKRHHKRRIVKPAFVNLVTAKLTRGGYFHCATDWENYAKHMLAVLLNAPDLNNAEAGGGFSERPSYRPLTKFESRGLRLGHGVWDLIFKKN</sequence>
<comment type="similarity">
    <text evidence="8 9">Belongs to the class I-like SAM-binding methyltransferase superfamily. TrmB family.</text>
</comment>
<dbReference type="Gene3D" id="3.40.50.150">
    <property type="entry name" value="Vaccinia Virus protein VP39"/>
    <property type="match status" value="1"/>
</dbReference>
<dbReference type="OrthoDB" id="9802090at2"/>
<dbReference type="PROSITE" id="PS51625">
    <property type="entry name" value="SAM_MT_TRMB"/>
    <property type="match status" value="1"/>
</dbReference>
<evidence type="ECO:0000256" key="2">
    <source>
        <dbReference type="ARBA" id="ARBA00003015"/>
    </source>
</evidence>
<keyword evidence="5 9" id="KW-0949">S-adenosyl-L-methionine</keyword>
<reference evidence="11" key="1">
    <citation type="journal article" date="2019" name="J. Bacteriol.">
        <title>A Mutagenic Screen Identifies a TonB-Dependent Receptor Required for the Lanthanide Metal Switch in the Type I Methanotroph 'Methylotuvimicrobium buryatense' 5GB1C.</title>
        <authorList>
            <person name="Groom J.D."/>
            <person name="Ford S.M."/>
            <person name="Pesesky M.W."/>
            <person name="Lidstrom M.E."/>
        </authorList>
    </citation>
    <scope>NUCLEOTIDE SEQUENCE [LARGE SCALE GENOMIC DNA]</scope>
    <source>
        <strain evidence="11">5GB1C</strain>
    </source>
</reference>
<dbReference type="Pfam" id="PF02390">
    <property type="entry name" value="Methyltransf_4"/>
    <property type="match status" value="1"/>
</dbReference>
<evidence type="ECO:0000256" key="3">
    <source>
        <dbReference type="ARBA" id="ARBA00022603"/>
    </source>
</evidence>
<dbReference type="STRING" id="675511.GCA_000341735_02829"/>
<feature type="binding site" evidence="9">
    <location>
        <begin position="208"/>
        <end position="211"/>
    </location>
    <ligand>
        <name>substrate</name>
    </ligand>
</feature>
<gene>
    <name evidence="9 10" type="primary">trmB</name>
    <name evidence="10" type="ORF">EQU24_00885</name>
</gene>
<evidence type="ECO:0000256" key="8">
    <source>
        <dbReference type="ARBA" id="ARBA00060767"/>
    </source>
</evidence>
<keyword evidence="6 9" id="KW-0819">tRNA processing</keyword>
<dbReference type="GO" id="GO:0008176">
    <property type="term" value="F:tRNA (guanine(46)-N7)-methyltransferase activity"/>
    <property type="evidence" value="ECO:0007669"/>
    <property type="project" value="UniProtKB-UniRule"/>
</dbReference>
<accession>A0A4P9UIL3</accession>
<comment type="catalytic activity">
    <reaction evidence="1 9">
        <text>guanosine(46) in tRNA + S-adenosyl-L-methionine = N(7)-methylguanosine(46) in tRNA + S-adenosyl-L-homocysteine</text>
        <dbReference type="Rhea" id="RHEA:42708"/>
        <dbReference type="Rhea" id="RHEA-COMP:10188"/>
        <dbReference type="Rhea" id="RHEA-COMP:10189"/>
        <dbReference type="ChEBI" id="CHEBI:57856"/>
        <dbReference type="ChEBI" id="CHEBI:59789"/>
        <dbReference type="ChEBI" id="CHEBI:74269"/>
        <dbReference type="ChEBI" id="CHEBI:74480"/>
        <dbReference type="EC" id="2.1.1.33"/>
    </reaction>
</comment>
<dbReference type="UniPathway" id="UPA00989"/>
<dbReference type="PANTHER" id="PTHR23417:SF14">
    <property type="entry name" value="PENTACOTRIPEPTIDE-REPEAT REGION OF PRORP DOMAIN-CONTAINING PROTEIN"/>
    <property type="match status" value="1"/>
</dbReference>
<evidence type="ECO:0000256" key="6">
    <source>
        <dbReference type="ARBA" id="ARBA00022694"/>
    </source>
</evidence>
<feature type="binding site" evidence="9">
    <location>
        <position position="135"/>
    </location>
    <ligand>
        <name>S-adenosyl-L-methionine</name>
        <dbReference type="ChEBI" id="CHEBI:59789"/>
    </ligand>
</feature>
<protein>
    <recommendedName>
        <fullName evidence="9">tRNA (guanine-N(7)-)-methyltransferase</fullName>
        <ecNumber evidence="9">2.1.1.33</ecNumber>
    </recommendedName>
    <alternativeName>
        <fullName evidence="9">tRNA (guanine(46)-N(7))-methyltransferase</fullName>
    </alternativeName>
    <alternativeName>
        <fullName evidence="9">tRNA(m7G46)-methyltransferase</fullName>
    </alternativeName>
</protein>
<keyword evidence="3 9" id="KW-0489">Methyltransferase</keyword>
<evidence type="ECO:0000256" key="4">
    <source>
        <dbReference type="ARBA" id="ARBA00022679"/>
    </source>
</evidence>
<feature type="binding site" evidence="9">
    <location>
        <position position="112"/>
    </location>
    <ligand>
        <name>S-adenosyl-L-methionine</name>
        <dbReference type="ChEBI" id="CHEBI:59789"/>
    </ligand>
</feature>
<evidence type="ECO:0000313" key="10">
    <source>
        <dbReference type="EMBL" id="QCW80969.1"/>
    </source>
</evidence>
<feature type="binding site" evidence="9">
    <location>
        <position position="85"/>
    </location>
    <ligand>
        <name>S-adenosyl-L-methionine</name>
        <dbReference type="ChEBI" id="CHEBI:59789"/>
    </ligand>
</feature>
<dbReference type="KEGG" id="mbur:EQU24_00885"/>
<keyword evidence="11" id="KW-1185">Reference proteome</keyword>
<dbReference type="AlphaFoldDB" id="A0A4P9UIL3"/>
<dbReference type="EMBL" id="CP035467">
    <property type="protein sequence ID" value="QCW80969.1"/>
    <property type="molecule type" value="Genomic_DNA"/>
</dbReference>
<feature type="binding site" evidence="9">
    <location>
        <position position="139"/>
    </location>
    <ligand>
        <name>substrate</name>
    </ligand>
</feature>
<name>A0A4P9UIL3_METBY</name>
<feature type="binding site" evidence="9">
    <location>
        <position position="60"/>
    </location>
    <ligand>
        <name>S-adenosyl-L-methionine</name>
        <dbReference type="ChEBI" id="CHEBI:59789"/>
    </ligand>
</feature>
<keyword evidence="4 9" id="KW-0808">Transferase</keyword>
<evidence type="ECO:0000256" key="7">
    <source>
        <dbReference type="ARBA" id="ARBA00060552"/>
    </source>
</evidence>
<comment type="function">
    <text evidence="2 9">Catalyzes the formation of N(7)-methylguanine at position 46 (m7G46) in tRNA.</text>
</comment>
<evidence type="ECO:0000256" key="5">
    <source>
        <dbReference type="ARBA" id="ARBA00022691"/>
    </source>
</evidence>
<dbReference type="FunFam" id="3.40.50.150:FF:000035">
    <property type="entry name" value="tRNA (guanine-N(7)-)-methyltransferase"/>
    <property type="match status" value="1"/>
</dbReference>
<dbReference type="GO" id="GO:0043527">
    <property type="term" value="C:tRNA methyltransferase complex"/>
    <property type="evidence" value="ECO:0007669"/>
    <property type="project" value="TreeGrafter"/>
</dbReference>
<dbReference type="InterPro" id="IPR029063">
    <property type="entry name" value="SAM-dependent_MTases_sf"/>
</dbReference>
<evidence type="ECO:0000256" key="1">
    <source>
        <dbReference type="ARBA" id="ARBA00000142"/>
    </source>
</evidence>
<dbReference type="CDD" id="cd02440">
    <property type="entry name" value="AdoMet_MTases"/>
    <property type="match status" value="1"/>
</dbReference>
<dbReference type="EC" id="2.1.1.33" evidence="9"/>
<comment type="pathway">
    <text evidence="7 9">tRNA modification; N(7)-methylguanine-tRNA biosynthesis.</text>
</comment>
<dbReference type="InterPro" id="IPR055361">
    <property type="entry name" value="tRNA_methyltr_TrmB_bact"/>
</dbReference>
<dbReference type="HAMAP" id="MF_01057">
    <property type="entry name" value="tRNA_methyltr_TrmB"/>
    <property type="match status" value="1"/>
</dbReference>
<dbReference type="PANTHER" id="PTHR23417">
    <property type="entry name" value="3-DEOXY-D-MANNO-OCTULOSONIC-ACID TRANSFERASE/TRNA GUANINE-N 7 - -METHYLTRANSFERASE"/>
    <property type="match status" value="1"/>
</dbReference>